<feature type="domain" description="HEPN" evidence="1">
    <location>
        <begin position="8"/>
        <end position="50"/>
    </location>
</feature>
<reference evidence="2 3" key="1">
    <citation type="submission" date="2016-10" db="EMBL/GenBank/DDBJ databases">
        <authorList>
            <person name="de Groot N.N."/>
        </authorList>
    </citation>
    <scope>NUCLEOTIDE SEQUENCE [LARGE SCALE GENOMIC DNA]</scope>
    <source>
        <strain evidence="3">E92,LMG 26720,CCM 7988</strain>
    </source>
</reference>
<gene>
    <name evidence="2" type="ORF">SAMN04515674_1137</name>
</gene>
<evidence type="ECO:0000259" key="1">
    <source>
        <dbReference type="Pfam" id="PF05168"/>
    </source>
</evidence>
<dbReference type="OrthoDB" id="5183931at2"/>
<dbReference type="InterPro" id="IPR007842">
    <property type="entry name" value="HEPN_dom"/>
</dbReference>
<dbReference type="AlphaFoldDB" id="A0A1I5WXR1"/>
<dbReference type="Proteomes" id="UP000199306">
    <property type="component" value="Unassembled WGS sequence"/>
</dbReference>
<dbReference type="STRING" id="1079859.SAMN04515674_1137"/>
<dbReference type="Gene3D" id="1.20.120.330">
    <property type="entry name" value="Nucleotidyltransferases domain 2"/>
    <property type="match status" value="1"/>
</dbReference>
<evidence type="ECO:0000313" key="2">
    <source>
        <dbReference type="EMBL" id="SFQ24565.1"/>
    </source>
</evidence>
<dbReference type="RefSeq" id="WP_092018721.1">
    <property type="nucleotide sequence ID" value="NZ_FOXH01000013.1"/>
</dbReference>
<name>A0A1I5WXR1_9BACT</name>
<evidence type="ECO:0000313" key="3">
    <source>
        <dbReference type="Proteomes" id="UP000199306"/>
    </source>
</evidence>
<dbReference type="EMBL" id="FOXH01000013">
    <property type="protein sequence ID" value="SFQ24565.1"/>
    <property type="molecule type" value="Genomic_DNA"/>
</dbReference>
<organism evidence="2 3">
    <name type="scientific">Pseudarcicella hirudinis</name>
    <dbReference type="NCBI Taxonomy" id="1079859"/>
    <lineage>
        <taxon>Bacteria</taxon>
        <taxon>Pseudomonadati</taxon>
        <taxon>Bacteroidota</taxon>
        <taxon>Cytophagia</taxon>
        <taxon>Cytophagales</taxon>
        <taxon>Flectobacillaceae</taxon>
        <taxon>Pseudarcicella</taxon>
    </lineage>
</organism>
<dbReference type="Pfam" id="PF05168">
    <property type="entry name" value="HEPN"/>
    <property type="match status" value="1"/>
</dbReference>
<protein>
    <submittedName>
        <fullName evidence="2">HEPN domain-containing protein</fullName>
    </submittedName>
</protein>
<accession>A0A1I5WXR1</accession>
<proteinExistence type="predicted"/>
<sequence>MKNPTEIKKIAKQRLQEAKILYMNGMCDGAFYLAGYSVELALKAKICERLGIPNLFDETDSNANSIKGIGEIRKTLKTHNLFILLIFSGLKVKFDNDKATNKDLAKANSLLFNAWDENARYKPCGHMLDQDVKKLMILLLDASGIITWIEQN</sequence>
<keyword evidence="3" id="KW-1185">Reference proteome</keyword>